<evidence type="ECO:0000256" key="10">
    <source>
        <dbReference type="ARBA" id="ARBA00023125"/>
    </source>
</evidence>
<dbReference type="Gene3D" id="3.100.10.20">
    <property type="entry name" value="CRISPR-associated endonuclease Cas1, N-terminal domain"/>
    <property type="match status" value="1"/>
</dbReference>
<dbReference type="GO" id="GO:0051607">
    <property type="term" value="P:defense response to virus"/>
    <property type="evidence" value="ECO:0007669"/>
    <property type="project" value="UniProtKB-UniRule"/>
</dbReference>
<dbReference type="InterPro" id="IPR043128">
    <property type="entry name" value="Rev_trsase/Diguanyl_cyclase"/>
</dbReference>
<dbReference type="HAMAP" id="MF_01470">
    <property type="entry name" value="Cas1"/>
    <property type="match status" value="1"/>
</dbReference>
<evidence type="ECO:0000256" key="9">
    <source>
        <dbReference type="ARBA" id="ARBA00023118"/>
    </source>
</evidence>
<keyword evidence="9 14" id="KW-0051">Antiviral defense</keyword>
<dbReference type="NCBIfam" id="TIGR00287">
    <property type="entry name" value="cas1"/>
    <property type="match status" value="1"/>
</dbReference>
<dbReference type="GO" id="GO:0043571">
    <property type="term" value="P:maintenance of CRISPR repeat elements"/>
    <property type="evidence" value="ECO:0007669"/>
    <property type="project" value="UniProtKB-UniRule"/>
</dbReference>
<dbReference type="GO" id="GO:0003964">
    <property type="term" value="F:RNA-directed DNA polymerase activity"/>
    <property type="evidence" value="ECO:0007669"/>
    <property type="project" value="UniProtKB-KW"/>
</dbReference>
<dbReference type="PANTHER" id="PTHR34353:SF2">
    <property type="entry name" value="CRISPR-ASSOCIATED ENDONUCLEASE CAS1 1"/>
    <property type="match status" value="1"/>
</dbReference>
<dbReference type="Proteomes" id="UP000036426">
    <property type="component" value="Unassembled WGS sequence"/>
</dbReference>
<feature type="domain" description="Reverse transcriptase" evidence="15">
    <location>
        <begin position="360"/>
        <end position="587"/>
    </location>
</feature>
<reference evidence="16 17" key="1">
    <citation type="submission" date="2015-05" db="EMBL/GenBank/DDBJ databases">
        <title>Photobacterium galathea sp. nov.</title>
        <authorList>
            <person name="Machado H."/>
            <person name="Gram L."/>
        </authorList>
    </citation>
    <scope>NUCLEOTIDE SEQUENCE [LARGE SCALE GENOMIC DNA]</scope>
    <source>
        <strain evidence="16 17">DSM 25995</strain>
    </source>
</reference>
<dbReference type="InterPro" id="IPR042211">
    <property type="entry name" value="CRISPR-assoc_Cas1_N"/>
</dbReference>
<gene>
    <name evidence="14" type="primary">cas1</name>
    <name evidence="16" type="ORF">ABT58_16780</name>
</gene>
<dbReference type="PATRIC" id="fig|754436.4.peg.3556"/>
<evidence type="ECO:0000256" key="4">
    <source>
        <dbReference type="ARBA" id="ARBA00022723"/>
    </source>
</evidence>
<keyword evidence="2" id="KW-0548">Nucleotidyltransferase</keyword>
<dbReference type="RefSeq" id="WP_047875592.1">
    <property type="nucleotide sequence ID" value="NZ_BMYC01000012.1"/>
</dbReference>
<dbReference type="InterPro" id="IPR042206">
    <property type="entry name" value="CRISPR-assoc_Cas1_C"/>
</dbReference>
<dbReference type="Pfam" id="PF01867">
    <property type="entry name" value="Cas_Cas1"/>
    <property type="match status" value="1"/>
</dbReference>
<dbReference type="OrthoDB" id="9793236at2"/>
<dbReference type="Pfam" id="PF00078">
    <property type="entry name" value="RVT_1"/>
    <property type="match status" value="1"/>
</dbReference>
<dbReference type="InterPro" id="IPR002729">
    <property type="entry name" value="CRISPR-assoc_Cas1"/>
</dbReference>
<dbReference type="EC" id="3.1.-.-" evidence="14"/>
<keyword evidence="8" id="KW-0695">RNA-directed DNA polymerase</keyword>
<feature type="binding site" evidence="14">
    <location>
        <position position="866"/>
    </location>
    <ligand>
        <name>Mn(2+)</name>
        <dbReference type="ChEBI" id="CHEBI:29035"/>
    </ligand>
</feature>
<dbReference type="GO" id="GO:0004519">
    <property type="term" value="F:endonuclease activity"/>
    <property type="evidence" value="ECO:0007669"/>
    <property type="project" value="UniProtKB-UniRule"/>
</dbReference>
<keyword evidence="3 14" id="KW-0540">Nuclease</keyword>
<dbReference type="CDD" id="cd01651">
    <property type="entry name" value="RT_G2_intron"/>
    <property type="match status" value="1"/>
</dbReference>
<keyword evidence="5 14" id="KW-0255">Endonuclease</keyword>
<organism evidence="16 17">
    <name type="scientific">Photobacterium aphoticum</name>
    <dbReference type="NCBI Taxonomy" id="754436"/>
    <lineage>
        <taxon>Bacteria</taxon>
        <taxon>Pseudomonadati</taxon>
        <taxon>Pseudomonadota</taxon>
        <taxon>Gammaproteobacteria</taxon>
        <taxon>Vibrionales</taxon>
        <taxon>Vibrionaceae</taxon>
        <taxon>Photobacterium</taxon>
    </lineage>
</organism>
<sequence length="953" mass="107664">MINPPLNSIEPIAQLLPLRSVVVTLAVTHPIKTDFLHHVPLHAWLRTLCGSPAGFSDGFGIQPLENGHTHYQTGDLYRFTLTATANGTAQLQRALTALQHLPRSADALPRTAVFQQNLRCHRIQCYFTGHDVTQLEDCTPFGLDALAEYVAFWQEQDQCQLRCTTPMRLKKMASQANNSPNRKGTQRYCHNKQDLTDALLAQRLNDTFIGLIEQISGTRYARTAWPSFTFTPEISFWIAHHYGQNKHKQQPASYTQDKKNMGGTLFTAHCQGLAQLPRWCVALLVLGQFIGIGQSRAFGLGRFTLFTLNGETCIPQPSAAHALLHQSISESRITEALHKSWRGDLSETQKQHTLTQLRQQCAQLLEGTFTAPTLQQVDIDKDDGGTRTLSIPPWQDRVLQKAVASLLNEAFDPLWKHQSYGYRKGRSRFNAKDAINDAIRQGYEWALESDVDSFFDSVCWTNLAARLHLLFPSDPLVPVIMNWVKAPIRTPDGDEIPRTQGLPQGSPLSPLLANLILDDFDGDMLALDYQLVRYADDFVLLFTSQQQAQQALPHVIASLNEHGLTLKARKTHIVEAKKGFRYLGFLFIDGYAIETSTAYRKEAHLLNAAYPNHARELTVAKAKTEQKIGERQHLGTFLIITGSLAFLTCHNNKLKVTQEDKDRYFSWQAIESVLLLGPHHITTPALRMAMQQGIPVHFASRYGQYQGVACANQPSHGYPLWLLQTVQFQQPDTALKYAKAVITARVTGQIALITRRDPHWHGKEALKRIKQKIQRVEDSATLLGHEGEAAKLLWQFFRESLPEEWDFNGRNKRPPTDPVNAMLSLGYTYLYHLCDTLIQMVGLCPWAGFYHQNHGAHKTLASDLMEPIRVIVERVVLTMVHKRQLKPEDFALTDEGCEMSAAARKTFLTALLTALTYQRSKKETRLIDDILQQTRDVKMALKLDTVFTPWTPQ</sequence>
<keyword evidence="4 14" id="KW-0479">Metal-binding</keyword>
<evidence type="ECO:0000313" key="17">
    <source>
        <dbReference type="Proteomes" id="UP000036426"/>
    </source>
</evidence>
<evidence type="ECO:0000256" key="12">
    <source>
        <dbReference type="ARBA" id="ARBA00034120"/>
    </source>
</evidence>
<name>A0A0J1GIG5_9GAMM</name>
<dbReference type="GO" id="GO:0016787">
    <property type="term" value="F:hydrolase activity"/>
    <property type="evidence" value="ECO:0007669"/>
    <property type="project" value="UniProtKB-KW"/>
</dbReference>
<comment type="similarity">
    <text evidence="14">Belongs to the CRISPR-associated endonuclease Cas1 family.</text>
</comment>
<accession>A0A0J1GIG5</accession>
<dbReference type="SUPFAM" id="SSF56672">
    <property type="entry name" value="DNA/RNA polymerases"/>
    <property type="match status" value="1"/>
</dbReference>
<keyword evidence="10 14" id="KW-0238">DNA-binding</keyword>
<evidence type="ECO:0000256" key="13">
    <source>
        <dbReference type="ARBA" id="ARBA00038592"/>
    </source>
</evidence>
<dbReference type="GO" id="GO:0003723">
    <property type="term" value="F:RNA binding"/>
    <property type="evidence" value="ECO:0007669"/>
    <property type="project" value="InterPro"/>
</dbReference>
<evidence type="ECO:0000256" key="11">
    <source>
        <dbReference type="ARBA" id="ARBA00023211"/>
    </source>
</evidence>
<dbReference type="PRINTS" id="PR00866">
    <property type="entry name" value="RNADNAPOLMS"/>
</dbReference>
<evidence type="ECO:0000256" key="8">
    <source>
        <dbReference type="ARBA" id="ARBA00022918"/>
    </source>
</evidence>
<dbReference type="CDD" id="cd09634">
    <property type="entry name" value="Cas1_I-II-III"/>
    <property type="match status" value="1"/>
</dbReference>
<dbReference type="PANTHER" id="PTHR34353">
    <property type="entry name" value="CRISPR-ASSOCIATED ENDONUCLEASE CAS1 1"/>
    <property type="match status" value="1"/>
</dbReference>
<evidence type="ECO:0000256" key="5">
    <source>
        <dbReference type="ARBA" id="ARBA00022759"/>
    </source>
</evidence>
<dbReference type="PROSITE" id="PS50878">
    <property type="entry name" value="RT_POL"/>
    <property type="match status" value="1"/>
</dbReference>
<dbReference type="InterPro" id="IPR000123">
    <property type="entry name" value="Reverse_transcriptase_msDNA"/>
</dbReference>
<comment type="similarity">
    <text evidence="12">Belongs to the bacterial reverse transcriptase family.</text>
</comment>
<dbReference type="Gene3D" id="3.30.70.270">
    <property type="match status" value="1"/>
</dbReference>
<comment type="caution">
    <text evidence="16">The sequence shown here is derived from an EMBL/GenBank/DDBJ whole genome shotgun (WGS) entry which is preliminary data.</text>
</comment>
<evidence type="ECO:0000256" key="14">
    <source>
        <dbReference type="HAMAP-Rule" id="MF_01470"/>
    </source>
</evidence>
<keyword evidence="11 14" id="KW-0464">Manganese</keyword>
<proteinExistence type="inferred from homology"/>
<dbReference type="InterPro" id="IPR043502">
    <property type="entry name" value="DNA/RNA_pol_sf"/>
</dbReference>
<feature type="binding site" evidence="14">
    <location>
        <position position="786"/>
    </location>
    <ligand>
        <name>Mn(2+)</name>
        <dbReference type="ChEBI" id="CHEBI:29035"/>
    </ligand>
</feature>
<dbReference type="GO" id="GO:0046872">
    <property type="term" value="F:metal ion binding"/>
    <property type="evidence" value="ECO:0007669"/>
    <property type="project" value="UniProtKB-UniRule"/>
</dbReference>
<evidence type="ECO:0000313" key="16">
    <source>
        <dbReference type="EMBL" id="KLU99507.1"/>
    </source>
</evidence>
<evidence type="ECO:0000256" key="7">
    <source>
        <dbReference type="ARBA" id="ARBA00022842"/>
    </source>
</evidence>
<comment type="cofactor">
    <cofactor evidence="14">
        <name>Mg(2+)</name>
        <dbReference type="ChEBI" id="CHEBI:18420"/>
    </cofactor>
    <cofactor evidence="14">
        <name>Mn(2+)</name>
        <dbReference type="ChEBI" id="CHEBI:29035"/>
    </cofactor>
</comment>
<comment type="function">
    <text evidence="14">CRISPR (clustered regularly interspaced short palindromic repeat), is an adaptive immune system that provides protection against mobile genetic elements (viruses, transposable elements and conjugative plasmids). CRISPR clusters contain spacers, sequences complementary to antecedent mobile elements, and target invading nucleic acids. CRISPR clusters are transcribed and processed into CRISPR RNA (crRNA). Acts as a dsDNA endonuclease. Involved in the integration of spacer DNA into the CRISPR cassette.</text>
</comment>
<evidence type="ECO:0000256" key="3">
    <source>
        <dbReference type="ARBA" id="ARBA00022722"/>
    </source>
</evidence>
<keyword evidence="1" id="KW-0808">Transferase</keyword>
<dbReference type="Gene3D" id="1.20.120.920">
    <property type="entry name" value="CRISPR-associated endonuclease Cas1, C-terminal domain"/>
    <property type="match status" value="1"/>
</dbReference>
<dbReference type="InterPro" id="IPR050646">
    <property type="entry name" value="Cas1"/>
</dbReference>
<protein>
    <recommendedName>
        <fullName evidence="14">CRISPR-associated endonuclease Cas1</fullName>
        <ecNumber evidence="14">3.1.-.-</ecNumber>
    </recommendedName>
</protein>
<dbReference type="AlphaFoldDB" id="A0A0J1GIG5"/>
<evidence type="ECO:0000256" key="6">
    <source>
        <dbReference type="ARBA" id="ARBA00022801"/>
    </source>
</evidence>
<keyword evidence="6 14" id="KW-0378">Hydrolase</keyword>
<keyword evidence="7 14" id="KW-0460">Magnesium</keyword>
<keyword evidence="17" id="KW-1185">Reference proteome</keyword>
<dbReference type="GO" id="GO:0003677">
    <property type="term" value="F:DNA binding"/>
    <property type="evidence" value="ECO:0007669"/>
    <property type="project" value="UniProtKB-KW"/>
</dbReference>
<evidence type="ECO:0000256" key="1">
    <source>
        <dbReference type="ARBA" id="ARBA00022679"/>
    </source>
</evidence>
<dbReference type="EMBL" id="LDOV01000030">
    <property type="protein sequence ID" value="KLU99507.1"/>
    <property type="molecule type" value="Genomic_DNA"/>
</dbReference>
<comment type="subunit">
    <text evidence="13 14">Homodimer, forms a heterotetramer with a Cas2 homodimer.</text>
</comment>
<dbReference type="InterPro" id="IPR000477">
    <property type="entry name" value="RT_dom"/>
</dbReference>
<feature type="binding site" evidence="14">
    <location>
        <position position="851"/>
    </location>
    <ligand>
        <name>Mn(2+)</name>
        <dbReference type="ChEBI" id="CHEBI:29035"/>
    </ligand>
</feature>
<evidence type="ECO:0000259" key="15">
    <source>
        <dbReference type="PROSITE" id="PS50878"/>
    </source>
</evidence>
<evidence type="ECO:0000256" key="2">
    <source>
        <dbReference type="ARBA" id="ARBA00022695"/>
    </source>
</evidence>